<dbReference type="Gene3D" id="1.10.287.1150">
    <property type="entry name" value="TPP helical domain"/>
    <property type="match status" value="1"/>
</dbReference>
<protein>
    <recommendedName>
        <fullName evidence="2">oxoglutarate dehydrogenase (succinyl-transferring)</fullName>
        <ecNumber evidence="2">1.2.4.2</ecNumber>
    </recommendedName>
</protein>
<comment type="cofactor">
    <cofactor evidence="1">
        <name>thiamine diphosphate</name>
        <dbReference type="ChEBI" id="CHEBI:58937"/>
    </cofactor>
</comment>
<proteinExistence type="predicted"/>
<dbReference type="InterPro" id="IPR011603">
    <property type="entry name" value="2oxoglutarate_DH_E1"/>
</dbReference>
<evidence type="ECO:0000313" key="7">
    <source>
        <dbReference type="Proteomes" id="UP000287394"/>
    </source>
</evidence>
<dbReference type="InterPro" id="IPR029061">
    <property type="entry name" value="THDP-binding"/>
</dbReference>
<dbReference type="Proteomes" id="UP000287394">
    <property type="component" value="Chromosome"/>
</dbReference>
<dbReference type="RefSeq" id="WP_119324120.1">
    <property type="nucleotide sequence ID" value="NZ_AP025739.1"/>
</dbReference>
<dbReference type="EMBL" id="AP025739">
    <property type="protein sequence ID" value="BDI31848.1"/>
    <property type="molecule type" value="Genomic_DNA"/>
</dbReference>
<evidence type="ECO:0000256" key="5">
    <source>
        <dbReference type="ARBA" id="ARBA00051911"/>
    </source>
</evidence>
<sequence>MSELSRFFGPNAGYVLDLYDQYQENPESVDPETRAFFADWSPPAGLGSPPVSEGGVVAAIDVNKIVATARVARLVRELGHLTAHIDPLGSPPPGDPGLELETHGLQTRDLTTLPASVVGGPLAVGAPNALEALGRLRRVYSGTIGYEDDHIQVDEERKWIVDAIETRRFFQDFDATQKIDVLKRLTEVETFERFLHTTFIGAKRFSIEGTDMVVPILDAIIHAASVADTREIVMGMAHRGRLNVLAHILGKPYSAILAEFQAAKDESSAVSGTGSSGWTGDVKYHMGARRNYSENGGHEMPITLAPNPSHLEFVDPVAVGRARAAQETRQGRRKTLHDPSASLAILIHGDAAFPGQGVVAETLNLSQLFGYDVGGTIHIITNNQIGFTTSPRDSRSTLYASDLAKGFEIPIVHVNADDPEACIAAARMAHAYRERFGKDFLIDLVGYRRWGHNEGDEPSFTQPRMYENISTHPTVRELWGRELERAGLLTRDEVNAMIKTVQDTLQEARTTPSGRGLSKGPLPYGSGENSLPHVDTAVPAERLIELNEALLARPVGFTANAKLDRTLIVRRRAGIQEENGIEWAHAEALAFASILTEGTPIRLSGQDAERGTFSTRHSVLHDPTTGERYTPLQELPQSTASFAVYNSPLSETAALGFEYGYSMHAAGVLVLWEAQFGDFVNGAQVIVDQFLVSGNAKWLQTPSLVLLLPHGYEGQGPEHSSGRVERFLQLAASDNIRIVNCTTAAQYFHVLRRQAALLHTAPRPLIIMTPKGLLRHPKAASSLQDLATGHFQTVIDDAAARSHASDISRIVLSSGKVYVDLIGNEAFAEASSHLAAVRVEQLYPFPGDVLRDTLASYPNAQEIVWMQEEPKNMGAWTYMEPKLRDLLAPGQTLTYVGRPESASPAEGSIRRHTTEQNRIVAAALSAAPALKVKKAVVKS</sequence>
<dbReference type="InterPro" id="IPR042179">
    <property type="entry name" value="KGD_C_sf"/>
</dbReference>
<dbReference type="GO" id="GO:0005829">
    <property type="term" value="C:cytosol"/>
    <property type="evidence" value="ECO:0007669"/>
    <property type="project" value="TreeGrafter"/>
</dbReference>
<dbReference type="FunFam" id="3.40.50.970:FF:000036">
    <property type="entry name" value="2-oxoglutarate dehydrogenase E1 component"/>
    <property type="match status" value="1"/>
</dbReference>
<name>A0A402D3R6_9BACT</name>
<gene>
    <name evidence="6" type="ORF">CCAX7_38990</name>
</gene>
<dbReference type="KEGG" id="ccot:CCAX7_38990"/>
<dbReference type="InterPro" id="IPR031717">
    <property type="entry name" value="ODO-1/KGD_C"/>
</dbReference>
<dbReference type="PANTHER" id="PTHR23152:SF4">
    <property type="entry name" value="2-OXOADIPATE DEHYDROGENASE COMPLEX COMPONENT E1"/>
    <property type="match status" value="1"/>
</dbReference>
<keyword evidence="7" id="KW-1185">Reference proteome</keyword>
<dbReference type="GO" id="GO:0006099">
    <property type="term" value="P:tricarboxylic acid cycle"/>
    <property type="evidence" value="ECO:0007669"/>
    <property type="project" value="TreeGrafter"/>
</dbReference>
<dbReference type="CDD" id="cd02016">
    <property type="entry name" value="TPP_E1_OGDC_like"/>
    <property type="match status" value="1"/>
</dbReference>
<keyword evidence="3" id="KW-0560">Oxidoreductase</keyword>
<dbReference type="GO" id="GO:0045252">
    <property type="term" value="C:oxoglutarate dehydrogenase complex"/>
    <property type="evidence" value="ECO:0007669"/>
    <property type="project" value="TreeGrafter"/>
</dbReference>
<evidence type="ECO:0000313" key="6">
    <source>
        <dbReference type="EMBL" id="BDI31848.1"/>
    </source>
</evidence>
<dbReference type="GO" id="GO:0030976">
    <property type="term" value="F:thiamine pyrophosphate binding"/>
    <property type="evidence" value="ECO:0007669"/>
    <property type="project" value="InterPro"/>
</dbReference>
<dbReference type="Gene3D" id="3.40.50.11610">
    <property type="entry name" value="Multifunctional 2-oxoglutarate metabolism enzyme, C-terminal domain"/>
    <property type="match status" value="1"/>
</dbReference>
<dbReference type="NCBIfam" id="NF006914">
    <property type="entry name" value="PRK09404.1"/>
    <property type="match status" value="1"/>
</dbReference>
<dbReference type="InterPro" id="IPR032106">
    <property type="entry name" value="2-oxogl_dehyd_N"/>
</dbReference>
<dbReference type="OrthoDB" id="9759785at2"/>
<dbReference type="Pfam" id="PF00676">
    <property type="entry name" value="E1_dh"/>
    <property type="match status" value="1"/>
</dbReference>
<organism evidence="6 7">
    <name type="scientific">Capsulimonas corticalis</name>
    <dbReference type="NCBI Taxonomy" id="2219043"/>
    <lineage>
        <taxon>Bacteria</taxon>
        <taxon>Bacillati</taxon>
        <taxon>Armatimonadota</taxon>
        <taxon>Armatimonadia</taxon>
        <taxon>Capsulimonadales</taxon>
        <taxon>Capsulimonadaceae</taxon>
        <taxon>Capsulimonas</taxon>
    </lineage>
</organism>
<dbReference type="InterPro" id="IPR001017">
    <property type="entry name" value="DH_E1"/>
</dbReference>
<dbReference type="GO" id="GO:0004591">
    <property type="term" value="F:oxoglutarate dehydrogenase (succinyl-transferring) activity"/>
    <property type="evidence" value="ECO:0007669"/>
    <property type="project" value="UniProtKB-EC"/>
</dbReference>
<dbReference type="Gene3D" id="3.40.50.970">
    <property type="match status" value="1"/>
</dbReference>
<keyword evidence="4" id="KW-0786">Thiamine pyrophosphate</keyword>
<dbReference type="PANTHER" id="PTHR23152">
    <property type="entry name" value="2-OXOGLUTARATE DEHYDROGENASE"/>
    <property type="match status" value="1"/>
</dbReference>
<dbReference type="Pfam" id="PF16870">
    <property type="entry name" value="OxoGdeHyase_C"/>
    <property type="match status" value="1"/>
</dbReference>
<dbReference type="AlphaFoldDB" id="A0A402D3R6"/>
<dbReference type="InterPro" id="IPR005475">
    <property type="entry name" value="Transketolase-like_Pyr-bd"/>
</dbReference>
<dbReference type="Gene3D" id="3.40.50.12470">
    <property type="match status" value="1"/>
</dbReference>
<dbReference type="Pfam" id="PF02779">
    <property type="entry name" value="Transket_pyr"/>
    <property type="match status" value="1"/>
</dbReference>
<evidence type="ECO:0000256" key="2">
    <source>
        <dbReference type="ARBA" id="ARBA00012280"/>
    </source>
</evidence>
<dbReference type="FunCoup" id="A0A402D3R6">
    <property type="interactions" value="393"/>
</dbReference>
<comment type="catalytic activity">
    <reaction evidence="5">
        <text>N(6)-[(R)-lipoyl]-L-lysyl-[protein] + 2-oxoglutarate + H(+) = N(6)-[(R)-S(8)-succinyldihydrolipoyl]-L-lysyl-[protein] + CO2</text>
        <dbReference type="Rhea" id="RHEA:12188"/>
        <dbReference type="Rhea" id="RHEA-COMP:10474"/>
        <dbReference type="Rhea" id="RHEA-COMP:20092"/>
        <dbReference type="ChEBI" id="CHEBI:15378"/>
        <dbReference type="ChEBI" id="CHEBI:16526"/>
        <dbReference type="ChEBI" id="CHEBI:16810"/>
        <dbReference type="ChEBI" id="CHEBI:83099"/>
        <dbReference type="ChEBI" id="CHEBI:83120"/>
        <dbReference type="EC" id="1.2.4.2"/>
    </reaction>
</comment>
<dbReference type="NCBIfam" id="NF008907">
    <property type="entry name" value="PRK12270.1"/>
    <property type="match status" value="1"/>
</dbReference>
<evidence type="ECO:0000256" key="1">
    <source>
        <dbReference type="ARBA" id="ARBA00001964"/>
    </source>
</evidence>
<evidence type="ECO:0000256" key="4">
    <source>
        <dbReference type="ARBA" id="ARBA00023052"/>
    </source>
</evidence>
<reference evidence="6 7" key="1">
    <citation type="journal article" date="2019" name="Int. J. Syst. Evol. Microbiol.">
        <title>Capsulimonas corticalis gen. nov., sp. nov., an aerobic capsulated bacterium, of a novel bacterial order, Capsulimonadales ord. nov., of the class Armatimonadia of the phylum Armatimonadetes.</title>
        <authorList>
            <person name="Li J."/>
            <person name="Kudo C."/>
            <person name="Tonouchi A."/>
        </authorList>
    </citation>
    <scope>NUCLEOTIDE SEQUENCE [LARGE SCALE GENOMIC DNA]</scope>
    <source>
        <strain evidence="6 7">AX-7</strain>
    </source>
</reference>
<dbReference type="SUPFAM" id="SSF52518">
    <property type="entry name" value="Thiamin diphosphate-binding fold (THDP-binding)"/>
    <property type="match status" value="2"/>
</dbReference>
<dbReference type="PIRSF" id="PIRSF000157">
    <property type="entry name" value="Oxoglu_dh_E1"/>
    <property type="match status" value="1"/>
</dbReference>
<accession>A0A402D3R6</accession>
<evidence type="ECO:0000256" key="3">
    <source>
        <dbReference type="ARBA" id="ARBA00023002"/>
    </source>
</evidence>
<dbReference type="EC" id="1.2.4.2" evidence="2"/>
<dbReference type="SMART" id="SM00861">
    <property type="entry name" value="Transket_pyr"/>
    <property type="match status" value="1"/>
</dbReference>
<dbReference type="NCBIfam" id="TIGR00239">
    <property type="entry name" value="2oxo_dh_E1"/>
    <property type="match status" value="1"/>
</dbReference>
<dbReference type="Pfam" id="PF16078">
    <property type="entry name" value="2-oxogl_dehyd_N"/>
    <property type="match status" value="1"/>
</dbReference>